<evidence type="ECO:0000313" key="5">
    <source>
        <dbReference type="Proteomes" id="UP000001307"/>
    </source>
</evidence>
<dbReference type="SUPFAM" id="SSF47473">
    <property type="entry name" value="EF-hand"/>
    <property type="match status" value="1"/>
</dbReference>
<dbReference type="PROSITE" id="PS50222">
    <property type="entry name" value="EF_HAND_2"/>
    <property type="match status" value="2"/>
</dbReference>
<evidence type="ECO:0000256" key="1">
    <source>
        <dbReference type="ARBA" id="ARBA00022737"/>
    </source>
</evidence>
<gene>
    <name evidence="4" type="ORF">GSOID_T00005634001</name>
</gene>
<dbReference type="PANTHER" id="PTHR23048:SF0">
    <property type="entry name" value="CALMODULIN LIKE 3"/>
    <property type="match status" value="1"/>
</dbReference>
<keyword evidence="5" id="KW-1185">Reference proteome</keyword>
<dbReference type="Proteomes" id="UP000001307">
    <property type="component" value="Unassembled WGS sequence"/>
</dbReference>
<dbReference type="Gene3D" id="1.10.238.10">
    <property type="entry name" value="EF-hand"/>
    <property type="match status" value="1"/>
</dbReference>
<keyword evidence="1" id="KW-0677">Repeat</keyword>
<dbReference type="Pfam" id="PF13499">
    <property type="entry name" value="EF-hand_7"/>
    <property type="match status" value="1"/>
</dbReference>
<sequence length="184" mass="21142">MLLRRAFLQSIQNRSVHFGAYDAFRLVIDHTKPSVELKSLLRAVDVNQNGIIEPYEVATNLEGFSVELENLVLSMLATVEPSINNMSFPDFLILLCQRRFEEWDGVAINPIRVLFKDYDKDESDTIDKAELLYWLQNHGKMITEDQAKIMLRQIDSDQDGVVTYHDFVALLAARVLTLIMNKPI</sequence>
<dbReference type="InterPro" id="IPR050230">
    <property type="entry name" value="CALM/Myosin/TropC-like"/>
</dbReference>
<dbReference type="InParanoid" id="E4XBB3"/>
<evidence type="ECO:0000256" key="2">
    <source>
        <dbReference type="ARBA" id="ARBA00022837"/>
    </source>
</evidence>
<protein>
    <recommendedName>
        <fullName evidence="3">EF-hand domain-containing protein</fullName>
    </recommendedName>
</protein>
<dbReference type="CDD" id="cd00051">
    <property type="entry name" value="EFh"/>
    <property type="match status" value="1"/>
</dbReference>
<dbReference type="InterPro" id="IPR002048">
    <property type="entry name" value="EF_hand_dom"/>
</dbReference>
<keyword evidence="2" id="KW-0106">Calcium</keyword>
<dbReference type="GO" id="GO:0005509">
    <property type="term" value="F:calcium ion binding"/>
    <property type="evidence" value="ECO:0007669"/>
    <property type="project" value="InterPro"/>
</dbReference>
<evidence type="ECO:0000259" key="3">
    <source>
        <dbReference type="PROSITE" id="PS50222"/>
    </source>
</evidence>
<dbReference type="InterPro" id="IPR011992">
    <property type="entry name" value="EF-hand-dom_pair"/>
</dbReference>
<reference evidence="4" key="1">
    <citation type="journal article" date="2010" name="Science">
        <title>Plasticity of animal genome architecture unmasked by rapid evolution of a pelagic tunicate.</title>
        <authorList>
            <person name="Denoeud F."/>
            <person name="Henriet S."/>
            <person name="Mungpakdee S."/>
            <person name="Aury J.M."/>
            <person name="Da Silva C."/>
            <person name="Brinkmann H."/>
            <person name="Mikhaleva J."/>
            <person name="Olsen L.C."/>
            <person name="Jubin C."/>
            <person name="Canestro C."/>
            <person name="Bouquet J.M."/>
            <person name="Danks G."/>
            <person name="Poulain J."/>
            <person name="Campsteijn C."/>
            <person name="Adamski M."/>
            <person name="Cross I."/>
            <person name="Yadetie F."/>
            <person name="Muffato M."/>
            <person name="Louis A."/>
            <person name="Butcher S."/>
            <person name="Tsagkogeorga G."/>
            <person name="Konrad A."/>
            <person name="Singh S."/>
            <person name="Jensen M.F."/>
            <person name="Cong E.H."/>
            <person name="Eikeseth-Otteraa H."/>
            <person name="Noel B."/>
            <person name="Anthouard V."/>
            <person name="Porcel B.M."/>
            <person name="Kachouri-Lafond R."/>
            <person name="Nishino A."/>
            <person name="Ugolini M."/>
            <person name="Chourrout P."/>
            <person name="Nishida H."/>
            <person name="Aasland R."/>
            <person name="Huzurbazar S."/>
            <person name="Westhof E."/>
            <person name="Delsuc F."/>
            <person name="Lehrach H."/>
            <person name="Reinhardt R."/>
            <person name="Weissenbach J."/>
            <person name="Roy S.W."/>
            <person name="Artiguenave F."/>
            <person name="Postlethwait J.H."/>
            <person name="Manak J.R."/>
            <person name="Thompson E.M."/>
            <person name="Jaillon O."/>
            <person name="Du Pasquier L."/>
            <person name="Boudinot P."/>
            <person name="Liberles D.A."/>
            <person name="Volff J.N."/>
            <person name="Philippe H."/>
            <person name="Lenhard B."/>
            <person name="Roest Crollius H."/>
            <person name="Wincker P."/>
            <person name="Chourrout D."/>
        </authorList>
    </citation>
    <scope>NUCLEOTIDE SEQUENCE [LARGE SCALE GENOMIC DNA]</scope>
</reference>
<dbReference type="AlphaFoldDB" id="E4XBB3"/>
<evidence type="ECO:0000313" key="4">
    <source>
        <dbReference type="EMBL" id="CBY08796.1"/>
    </source>
</evidence>
<dbReference type="OrthoDB" id="76105at2759"/>
<organism evidence="4">
    <name type="scientific">Oikopleura dioica</name>
    <name type="common">Tunicate</name>
    <dbReference type="NCBI Taxonomy" id="34765"/>
    <lineage>
        <taxon>Eukaryota</taxon>
        <taxon>Metazoa</taxon>
        <taxon>Chordata</taxon>
        <taxon>Tunicata</taxon>
        <taxon>Appendicularia</taxon>
        <taxon>Copelata</taxon>
        <taxon>Oikopleuridae</taxon>
        <taxon>Oikopleura</taxon>
    </lineage>
</organism>
<dbReference type="PROSITE" id="PS00018">
    <property type="entry name" value="EF_HAND_1"/>
    <property type="match status" value="3"/>
</dbReference>
<accession>E4XBB3</accession>
<dbReference type="SMART" id="SM00054">
    <property type="entry name" value="EFh"/>
    <property type="match status" value="3"/>
</dbReference>
<dbReference type="InterPro" id="IPR018247">
    <property type="entry name" value="EF_Hand_1_Ca_BS"/>
</dbReference>
<name>E4XBB3_OIKDI</name>
<feature type="domain" description="EF-hand" evidence="3">
    <location>
        <begin position="142"/>
        <end position="177"/>
    </location>
</feature>
<dbReference type="PANTHER" id="PTHR23048">
    <property type="entry name" value="MYOSIN LIGHT CHAIN 1, 3"/>
    <property type="match status" value="1"/>
</dbReference>
<feature type="domain" description="EF-hand" evidence="3">
    <location>
        <begin position="106"/>
        <end position="141"/>
    </location>
</feature>
<dbReference type="EMBL" id="FN653033">
    <property type="protein sequence ID" value="CBY08796.1"/>
    <property type="molecule type" value="Genomic_DNA"/>
</dbReference>
<dbReference type="FunFam" id="1.10.238.10:FF:000003">
    <property type="entry name" value="Calmodulin A"/>
    <property type="match status" value="1"/>
</dbReference>
<dbReference type="GO" id="GO:0016460">
    <property type="term" value="C:myosin II complex"/>
    <property type="evidence" value="ECO:0007669"/>
    <property type="project" value="TreeGrafter"/>
</dbReference>
<proteinExistence type="predicted"/>